<feature type="chain" id="PRO_5019322261" description="Lipoprotein" evidence="1">
    <location>
        <begin position="19"/>
        <end position="189"/>
    </location>
</feature>
<keyword evidence="3" id="KW-1185">Reference proteome</keyword>
<dbReference type="InterPro" id="IPR005619">
    <property type="entry name" value="Uncharacterised_YajG"/>
</dbReference>
<dbReference type="AlphaFoldDB" id="A0A411PFX2"/>
<evidence type="ECO:0000313" key="3">
    <source>
        <dbReference type="Proteomes" id="UP000291106"/>
    </source>
</evidence>
<dbReference type="EMBL" id="CP036200">
    <property type="protein sequence ID" value="QBF82290.1"/>
    <property type="molecule type" value="Genomic_DNA"/>
</dbReference>
<feature type="signal peptide" evidence="1">
    <location>
        <begin position="1"/>
        <end position="18"/>
    </location>
</feature>
<protein>
    <recommendedName>
        <fullName evidence="4">Lipoprotein</fullName>
    </recommendedName>
</protein>
<dbReference type="Pfam" id="PF03923">
    <property type="entry name" value="Lipoprotein_16"/>
    <property type="match status" value="1"/>
</dbReference>
<organism evidence="2 3">
    <name type="scientific">Shewanella maritima</name>
    <dbReference type="NCBI Taxonomy" id="2520507"/>
    <lineage>
        <taxon>Bacteria</taxon>
        <taxon>Pseudomonadati</taxon>
        <taxon>Pseudomonadota</taxon>
        <taxon>Gammaproteobacteria</taxon>
        <taxon>Alteromonadales</taxon>
        <taxon>Shewanellaceae</taxon>
        <taxon>Shewanella</taxon>
    </lineage>
</organism>
<accession>A0A411PFX2</accession>
<dbReference type="PROSITE" id="PS51257">
    <property type="entry name" value="PROKAR_LIPOPROTEIN"/>
    <property type="match status" value="1"/>
</dbReference>
<dbReference type="RefSeq" id="WP_130598271.1">
    <property type="nucleotide sequence ID" value="NZ_CP036200.1"/>
</dbReference>
<dbReference type="OrthoDB" id="6260471at2"/>
<evidence type="ECO:0000256" key="1">
    <source>
        <dbReference type="SAM" id="SignalP"/>
    </source>
</evidence>
<gene>
    <name evidence="2" type="ORF">EXU30_05930</name>
</gene>
<dbReference type="KEGG" id="smai:EXU30_05930"/>
<evidence type="ECO:0008006" key="4">
    <source>
        <dbReference type="Google" id="ProtNLM"/>
    </source>
</evidence>
<evidence type="ECO:0000313" key="2">
    <source>
        <dbReference type="EMBL" id="QBF82290.1"/>
    </source>
</evidence>
<dbReference type="Proteomes" id="UP000291106">
    <property type="component" value="Chromosome"/>
</dbReference>
<proteinExistence type="predicted"/>
<keyword evidence="1" id="KW-0732">Signal</keyword>
<sequence length="189" mass="20778">MKSPVFILLAALGLSACASHQPTHIALNPSLGAVAPQTSMATQVHVETIDTRKANFIVRIHNGDDAARLISPSEPVRQQLDKVFRQGISEAGYSISSSSFRTVQFQLDNLLTDVTETTFGYEAKTQVTINVVATNRTQEFTKIYKGRGTLTGPFNSDFATLELDINKLLDKLTGEILNDAELHQFIQQQ</sequence>
<name>A0A411PFX2_9GAMM</name>
<reference evidence="2 3" key="1">
    <citation type="submission" date="2019-02" db="EMBL/GenBank/DDBJ databases">
        <title>Shewanella sp. D4-2 isolated from Dokdo Island.</title>
        <authorList>
            <person name="Baek K."/>
        </authorList>
    </citation>
    <scope>NUCLEOTIDE SEQUENCE [LARGE SCALE GENOMIC DNA]</scope>
    <source>
        <strain evidence="2 3">D4-2</strain>
    </source>
</reference>